<dbReference type="Gene3D" id="1.50.10.10">
    <property type="match status" value="1"/>
</dbReference>
<evidence type="ECO:0000259" key="1">
    <source>
        <dbReference type="Pfam" id="PF13575"/>
    </source>
</evidence>
<dbReference type="EMBL" id="CP030280">
    <property type="protein sequence ID" value="AWY98035.1"/>
    <property type="molecule type" value="Genomic_DNA"/>
</dbReference>
<dbReference type="InterPro" id="IPR007822">
    <property type="entry name" value="LANC-like"/>
</dbReference>
<dbReference type="Pfam" id="PF05147">
    <property type="entry name" value="LANC_like"/>
    <property type="match status" value="1"/>
</dbReference>
<dbReference type="InterPro" id="IPR012341">
    <property type="entry name" value="6hp_glycosidase-like_sf"/>
</dbReference>
<name>A0A2Z4UAG1_9FIRM</name>
<protein>
    <recommendedName>
        <fullName evidence="1">Lantibiotic biosynthesis protein dehydration domain-containing protein</fullName>
    </recommendedName>
</protein>
<dbReference type="NCBIfam" id="TIGR03897">
    <property type="entry name" value="lanti_2_LanM"/>
    <property type="match status" value="1"/>
</dbReference>
<proteinExistence type="predicted"/>
<organism evidence="2 3">
    <name type="scientific">Blautia argi</name>
    <dbReference type="NCBI Taxonomy" id="1912897"/>
    <lineage>
        <taxon>Bacteria</taxon>
        <taxon>Bacillati</taxon>
        <taxon>Bacillota</taxon>
        <taxon>Clostridia</taxon>
        <taxon>Lachnospirales</taxon>
        <taxon>Lachnospiraceae</taxon>
        <taxon>Blautia</taxon>
    </lineage>
</organism>
<dbReference type="CDD" id="cd04792">
    <property type="entry name" value="LanM-like"/>
    <property type="match status" value="1"/>
</dbReference>
<dbReference type="SMART" id="SM01260">
    <property type="entry name" value="LANC_like"/>
    <property type="match status" value="1"/>
</dbReference>
<gene>
    <name evidence="2" type="ORF">DQQ01_07640</name>
</gene>
<evidence type="ECO:0000313" key="3">
    <source>
        <dbReference type="Proteomes" id="UP000250003"/>
    </source>
</evidence>
<dbReference type="OrthoDB" id="9148343at2"/>
<dbReference type="GO" id="GO:0031179">
    <property type="term" value="P:peptide modification"/>
    <property type="evidence" value="ECO:0007669"/>
    <property type="project" value="InterPro"/>
</dbReference>
<accession>A0A2Z4UAG1</accession>
<evidence type="ECO:0000313" key="2">
    <source>
        <dbReference type="EMBL" id="AWY98035.1"/>
    </source>
</evidence>
<reference evidence="3" key="1">
    <citation type="submission" date="2018-06" db="EMBL/GenBank/DDBJ databases">
        <title>Description of Blautia argi sp. nov., a new anaerobic isolated from dog feces.</title>
        <authorList>
            <person name="Chang Y.-H."/>
            <person name="Paek J."/>
            <person name="Shin Y."/>
        </authorList>
    </citation>
    <scope>NUCLEOTIDE SEQUENCE [LARGE SCALE GENOMIC DNA]</scope>
    <source>
        <strain evidence="3">KCTC 15426</strain>
    </source>
</reference>
<dbReference type="InterPro" id="IPR017146">
    <property type="entry name" value="Lanti_2_LanM"/>
</dbReference>
<dbReference type="PIRSF" id="PIRSF037228">
    <property type="entry name" value="Lant_mod_RumM"/>
    <property type="match status" value="1"/>
</dbReference>
<dbReference type="Pfam" id="PF13575">
    <property type="entry name" value="DUF4135"/>
    <property type="match status" value="1"/>
</dbReference>
<sequence length="945" mass="110159">MTLKGEKQLDNNSFIQQITENCINEKTGVFDEVYRRFIIQFLLKVNDIINNFAEETLNISLQKKRILTELAKAYKQILIHICQKTLIVEISNQANFLWGESEEEKYNFFVNTFMEENFERIFAQDSPLMHIIKTKESALCNSIQIFFENLYKDIDIIENLLDQHIERINEISIGDGDTHNGGKSVYVITLNDEIKVVYKPHSLINDEIFSKVLDILNNQNRLRLKLQHVKFANVGDHGWQVFVKRETCSNEREIEDYMYRFGCYVFLCYLLNCTDMHLENIIAAKDYPYLIDIETLFTNQYVFRGTRWKKASDFEQQLCNSVFASVLLPMNIAGMKAESRLDISGLEGGLEEINIKSDVIVNAGRSDICYETMDIRIDDTLNLNNAVTLAGKPILPELYIESLIEGFRECYSLFLSTDATDRILRIQELQMGKFRQVLRNTKLYYKYLEASYHPYYMNSEGGRDIVFNGLSGSGIVSKEHLLVVSAEQEQLLEEDIPYFYTGYKTKSLYSVNGKVAEDFFEKTIEEIFKERIQLLSQKDMSIQEYFIRVSVYGKAKYNRTGYFNLKSKGIHTILSYIFNTHELKSIDGRNDYFNIVEEEERCCIGILPFNLYNGGGMAFILLGLYKETRNVICLEVFKRLRYISDIPLEEIYKYNKSLGMYDGCGSLLYLSYNAAKVTEDFYYNKKFSEYLDFFWNVDINQYTEMDIISGCAGIVLFLSNVYDDCGDPKVLRVLEKFNERLIKAYKEEKLPNQTGFAHGFAGMSLALLKAATNLESLSSYNAGIDLIKRENRYYLKESNNWIDLRSGKESINAWCYGIAGILLSRIEAFSHTRVQHKRELRKDIERCFKEIMNYDSWSEYDDILCHGTLGNLDVIRQYHTKFEQTNVYKKISYEVDKKIETYGLKGRNIPGVYNIDFMEGLTGYCYHKIREHNEKMPCILLLETF</sequence>
<feature type="domain" description="Lantibiotic biosynthesis protein dehydration" evidence="1">
    <location>
        <begin position="128"/>
        <end position="501"/>
    </location>
</feature>
<dbReference type="GO" id="GO:0005975">
    <property type="term" value="P:carbohydrate metabolic process"/>
    <property type="evidence" value="ECO:0007669"/>
    <property type="project" value="InterPro"/>
</dbReference>
<dbReference type="InterPro" id="IPR025410">
    <property type="entry name" value="Lant_dehyd"/>
</dbReference>
<dbReference type="SUPFAM" id="SSF158745">
    <property type="entry name" value="LanC-like"/>
    <property type="match status" value="1"/>
</dbReference>
<dbReference type="AlphaFoldDB" id="A0A2Z4UAG1"/>
<dbReference type="KEGG" id="blau:DQQ01_07640"/>
<dbReference type="Proteomes" id="UP000250003">
    <property type="component" value="Chromosome"/>
</dbReference>
<keyword evidence="3" id="KW-1185">Reference proteome</keyword>